<evidence type="ECO:0000256" key="1">
    <source>
        <dbReference type="SAM" id="Coils"/>
    </source>
</evidence>
<evidence type="ECO:0000313" key="3">
    <source>
        <dbReference type="Proteomes" id="UP000218702"/>
    </source>
</evidence>
<reference evidence="2 3" key="1">
    <citation type="submission" date="2017-06" db="EMBL/GenBank/DDBJ databases">
        <title>Genome sequencing of cyanobaciteial culture collection at National Institute for Environmental Studies (NIES).</title>
        <authorList>
            <person name="Hirose Y."/>
            <person name="Shimura Y."/>
            <person name="Fujisawa T."/>
            <person name="Nakamura Y."/>
            <person name="Kawachi M."/>
        </authorList>
    </citation>
    <scope>NUCLEOTIDE SEQUENCE [LARGE SCALE GENOMIC DNA]</scope>
    <source>
        <strain evidence="2 3">NIES-806</strain>
    </source>
</reference>
<dbReference type="Gene3D" id="1.10.287.1490">
    <property type="match status" value="1"/>
</dbReference>
<keyword evidence="3" id="KW-1185">Reference proteome</keyword>
<gene>
    <name evidence="2" type="ORF">NIES806_31520</name>
</gene>
<feature type="coiled-coil region" evidence="1">
    <location>
        <begin position="37"/>
        <end position="78"/>
    </location>
</feature>
<dbReference type="AlphaFoldDB" id="A0A1Z4V671"/>
<evidence type="ECO:0000313" key="2">
    <source>
        <dbReference type="EMBL" id="BAZ86934.1"/>
    </source>
</evidence>
<evidence type="ECO:0008006" key="4">
    <source>
        <dbReference type="Google" id="ProtNLM"/>
    </source>
</evidence>
<dbReference type="KEGG" id="dcm:NIES806_31520"/>
<organism evidence="2 3">
    <name type="scientific">Dolichospermum compactum NIES-806</name>
    <dbReference type="NCBI Taxonomy" id="1973481"/>
    <lineage>
        <taxon>Bacteria</taxon>
        <taxon>Bacillati</taxon>
        <taxon>Cyanobacteriota</taxon>
        <taxon>Cyanophyceae</taxon>
        <taxon>Nostocales</taxon>
        <taxon>Aphanizomenonaceae</taxon>
        <taxon>Dolichospermum</taxon>
        <taxon>Dolichospermum compactum</taxon>
    </lineage>
</organism>
<sequence length="105" mass="12377">MKSFRHRSIIRAKISTMPRHISEASSQLELYKMVAEKQRISKELSSIKERMTTLQKRLDSLNNDIDNTEKKIHKLRQPHSSTAPNMVRSKNVVESNNYQTFEIEY</sequence>
<dbReference type="RefSeq" id="WP_096668689.1">
    <property type="nucleotide sequence ID" value="NZ_AP018316.1"/>
</dbReference>
<name>A0A1Z4V671_9CYAN</name>
<keyword evidence="1" id="KW-0175">Coiled coil</keyword>
<proteinExistence type="predicted"/>
<dbReference type="EMBL" id="AP018316">
    <property type="protein sequence ID" value="BAZ86934.1"/>
    <property type="molecule type" value="Genomic_DNA"/>
</dbReference>
<accession>A0A1Z4V671</accession>
<protein>
    <recommendedName>
        <fullName evidence="4">Gas vesicle protein GvpV</fullName>
    </recommendedName>
</protein>
<dbReference type="Proteomes" id="UP000218702">
    <property type="component" value="Chromosome"/>
</dbReference>
<dbReference type="OrthoDB" id="532026at2"/>